<dbReference type="SMART" id="SM00239">
    <property type="entry name" value="C2"/>
    <property type="match status" value="1"/>
</dbReference>
<dbReference type="InterPro" id="IPR035892">
    <property type="entry name" value="C2_domain_sf"/>
</dbReference>
<accession>A0AAP0SCY1</accession>
<dbReference type="Gene3D" id="2.60.40.150">
    <property type="entry name" value="C2 domain"/>
    <property type="match status" value="1"/>
</dbReference>
<keyword evidence="3" id="KW-1185">Reference proteome</keyword>
<dbReference type="PROSITE" id="PS50004">
    <property type="entry name" value="C2"/>
    <property type="match status" value="1"/>
</dbReference>
<dbReference type="PANTHER" id="PTHR32246:SF173">
    <property type="entry name" value="C2 DOMAIN-CONTAINING PROTEIN"/>
    <property type="match status" value="1"/>
</dbReference>
<dbReference type="PANTHER" id="PTHR32246">
    <property type="entry name" value="INGRESSION PROTEIN FIC1"/>
    <property type="match status" value="1"/>
</dbReference>
<dbReference type="GO" id="GO:0006952">
    <property type="term" value="P:defense response"/>
    <property type="evidence" value="ECO:0007669"/>
    <property type="project" value="InterPro"/>
</dbReference>
<reference evidence="2 3" key="1">
    <citation type="journal article" date="2024" name="Plant J.">
        <title>Genome sequences and population genomics reveal climatic adaptation and genomic divergence between two closely related sweetgum species.</title>
        <authorList>
            <person name="Xu W.Q."/>
            <person name="Ren C.Q."/>
            <person name="Zhang X.Y."/>
            <person name="Comes H.P."/>
            <person name="Liu X.H."/>
            <person name="Li Y.G."/>
            <person name="Kettle C.J."/>
            <person name="Jalonen R."/>
            <person name="Gaisberger H."/>
            <person name="Ma Y.Z."/>
            <person name="Qiu Y.X."/>
        </authorList>
    </citation>
    <scope>NUCLEOTIDE SEQUENCE [LARGE SCALE GENOMIC DNA]</scope>
    <source>
        <strain evidence="2">Hangzhou</strain>
    </source>
</reference>
<evidence type="ECO:0000259" key="1">
    <source>
        <dbReference type="PROSITE" id="PS50004"/>
    </source>
</evidence>
<gene>
    <name evidence="2" type="ORF">L1049_019688</name>
</gene>
<dbReference type="InterPro" id="IPR000008">
    <property type="entry name" value="C2_dom"/>
</dbReference>
<proteinExistence type="predicted"/>
<dbReference type="AlphaFoldDB" id="A0AAP0SCY1"/>
<name>A0AAP0SCY1_LIQFO</name>
<dbReference type="CDD" id="cd04051">
    <property type="entry name" value="C2_SRC2_like"/>
    <property type="match status" value="1"/>
</dbReference>
<protein>
    <recommendedName>
        <fullName evidence="1">C2 domain-containing protein</fullName>
    </recommendedName>
</protein>
<dbReference type="Proteomes" id="UP001415857">
    <property type="component" value="Unassembled WGS sequence"/>
</dbReference>
<comment type="caution">
    <text evidence="2">The sequence shown here is derived from an EMBL/GenBank/DDBJ whole genome shotgun (WGS) entry which is preliminary data.</text>
</comment>
<dbReference type="SUPFAM" id="SSF49562">
    <property type="entry name" value="C2 domain (Calcium/lipid-binding domain, CaLB)"/>
    <property type="match status" value="1"/>
</dbReference>
<evidence type="ECO:0000313" key="2">
    <source>
        <dbReference type="EMBL" id="KAK9291739.1"/>
    </source>
</evidence>
<sequence length="260" mass="29050">MEYCRTLEITSISAKNLKDVHIFSKMGVYVVVKIANDPSPGQKTPLDKLGGTSPSWTCTRSIKFTINEDAAQRNRLALHFQLKSNSTFGDDKDIGEVYVPVKDLLNDVSDHGSSEKEKIFDLENARGKAKGTVSFKYKIGERFVKENINAKKPDPVIVPQYHRAVGRQQDRLQKVGLEGFQMVEELMGRKIKPFGSPRYTSSGSGNDFGIKPYSLAPLFIYNGVPKYTYGSRSGCGINNLRKFNSPKYSNARDNDGGFDF</sequence>
<dbReference type="InterPro" id="IPR044750">
    <property type="entry name" value="C2_SRC2/BAP"/>
</dbReference>
<dbReference type="Pfam" id="PF00168">
    <property type="entry name" value="C2"/>
    <property type="match status" value="1"/>
</dbReference>
<feature type="domain" description="C2" evidence="1">
    <location>
        <begin position="1"/>
        <end position="114"/>
    </location>
</feature>
<evidence type="ECO:0000313" key="3">
    <source>
        <dbReference type="Proteomes" id="UP001415857"/>
    </source>
</evidence>
<organism evidence="2 3">
    <name type="scientific">Liquidambar formosana</name>
    <name type="common">Formosan gum</name>
    <dbReference type="NCBI Taxonomy" id="63359"/>
    <lineage>
        <taxon>Eukaryota</taxon>
        <taxon>Viridiplantae</taxon>
        <taxon>Streptophyta</taxon>
        <taxon>Embryophyta</taxon>
        <taxon>Tracheophyta</taxon>
        <taxon>Spermatophyta</taxon>
        <taxon>Magnoliopsida</taxon>
        <taxon>eudicotyledons</taxon>
        <taxon>Gunneridae</taxon>
        <taxon>Pentapetalae</taxon>
        <taxon>Saxifragales</taxon>
        <taxon>Altingiaceae</taxon>
        <taxon>Liquidambar</taxon>
    </lineage>
</organism>
<dbReference type="EMBL" id="JBBPBK010000001">
    <property type="protein sequence ID" value="KAK9291739.1"/>
    <property type="molecule type" value="Genomic_DNA"/>
</dbReference>